<evidence type="ECO:0000313" key="2">
    <source>
        <dbReference type="EMBL" id="CAN73768.1"/>
    </source>
</evidence>
<dbReference type="AlphaFoldDB" id="A5ATF1"/>
<dbReference type="InterPro" id="IPR013103">
    <property type="entry name" value="RVT_2"/>
</dbReference>
<organism evidence="2">
    <name type="scientific">Vitis vinifera</name>
    <name type="common">Grape</name>
    <dbReference type="NCBI Taxonomy" id="29760"/>
    <lineage>
        <taxon>Eukaryota</taxon>
        <taxon>Viridiplantae</taxon>
        <taxon>Streptophyta</taxon>
        <taxon>Embryophyta</taxon>
        <taxon>Tracheophyta</taxon>
        <taxon>Spermatophyta</taxon>
        <taxon>Magnoliopsida</taxon>
        <taxon>eudicotyledons</taxon>
        <taxon>Gunneridae</taxon>
        <taxon>Pentapetalae</taxon>
        <taxon>rosids</taxon>
        <taxon>Vitales</taxon>
        <taxon>Vitaceae</taxon>
        <taxon>Viteae</taxon>
        <taxon>Vitis</taxon>
    </lineage>
</organism>
<proteinExistence type="predicted"/>
<protein>
    <recommendedName>
        <fullName evidence="1">Reverse transcriptase Ty1/copia-type domain-containing protein</fullName>
    </recommendedName>
</protein>
<sequence length="657" mass="76375">MHATTLVCIRPTTYHEYSPSQLVLRKQPDISHLRIFSCAVYVPIAPTQRTKMGFDSPSIIRYLKPLTDDVFTARFADCYFNESVFPSLGGEKLIPEERREISWKASTMTHFDPRTNQYAFIDTKKVTKSHIPATNIPARIDIPIGQLTNEFKIRLKRGRPVGSNDKALEEAHIEQEAPKRHILNKKPMKSHILNEKPLKRHSYVHMEEKWDRNNIVINNIFAFQVASEVIRNDEDPEPRNVEECRHRNDWSKWKETIQAKPVVQTPKDVKPVGYKWVFVRKRNENNDIIRYKAQLETYSPVMDAITFLFLISFAVSEGLDMHLMDIITTYLYESMDNDIYMKIPEGFKLSGTNSTKPRSMYSIKLQRYLYGLKQFRRMWYNRRSKYLLKEGYVNNLIYPCIFIKKSETRFAIIAVYVDDLNLVGTPEELTRTTNYLKKEFEMKDLGKTKFCLNLQIDHFPNGVLVQQSTYIKKVLKNFYMDKAYFLSSPMVVQSLDVKNDSFRPCEKNEELLGPEVSYLSAIGALMYLVNCTRPNIAFSQQLLGYANAGYISDPHKGRSQIGDPTILFEDNVACIAQITWGYIQGDRTKHILPKFFYTHELQKNGEIDVQQIRSSDNLTNSFTKSLPTSTFKKLIHRIGMRQLKDIDMRGSMLVKGC</sequence>
<reference evidence="2" key="1">
    <citation type="journal article" date="2007" name="PLoS ONE">
        <title>The first genome sequence of an elite grapevine cultivar (Pinot noir Vitis vinifera L.): coping with a highly heterozygous genome.</title>
        <authorList>
            <person name="Velasco R."/>
            <person name="Zharkikh A."/>
            <person name="Troggio M."/>
            <person name="Cartwright D.A."/>
            <person name="Cestaro A."/>
            <person name="Pruss D."/>
            <person name="Pindo M."/>
            <person name="FitzGerald L.M."/>
            <person name="Vezzulli S."/>
            <person name="Reid J."/>
            <person name="Malacarne G."/>
            <person name="Iliev D."/>
            <person name="Coppola G."/>
            <person name="Wardell B."/>
            <person name="Micheletti D."/>
            <person name="Macalma T."/>
            <person name="Facci M."/>
            <person name="Mitchell J.T."/>
            <person name="Perazzolli M."/>
            <person name="Eldredge G."/>
            <person name="Gatto P."/>
            <person name="Oyzerski R."/>
            <person name="Moretto M."/>
            <person name="Gutin N."/>
            <person name="Stefanini M."/>
            <person name="Chen Y."/>
            <person name="Segala C."/>
            <person name="Davenport C."/>
            <person name="Dematte L."/>
            <person name="Mraz A."/>
            <person name="Battilana J."/>
            <person name="Stormo K."/>
            <person name="Costa F."/>
            <person name="Tao Q."/>
            <person name="Si-Ammour A."/>
            <person name="Harkins T."/>
            <person name="Lackey A."/>
            <person name="Perbost C."/>
            <person name="Taillon B."/>
            <person name="Stella A."/>
            <person name="Solovyev V."/>
            <person name="Fawcett J.A."/>
            <person name="Sterck L."/>
            <person name="Vandepoele K."/>
            <person name="Grando S.M."/>
            <person name="Toppo S."/>
            <person name="Moser C."/>
            <person name="Lanchbury J."/>
            <person name="Bogden R."/>
            <person name="Skolnick M."/>
            <person name="Sgaramella V."/>
            <person name="Bhatnagar S.K."/>
            <person name="Fontana P."/>
            <person name="Gutin A."/>
            <person name="Van de Peer Y."/>
            <person name="Salamini F."/>
            <person name="Viola R."/>
        </authorList>
    </citation>
    <scope>NUCLEOTIDE SEQUENCE</scope>
</reference>
<evidence type="ECO:0000259" key="1">
    <source>
        <dbReference type="Pfam" id="PF07727"/>
    </source>
</evidence>
<accession>A5ATF1</accession>
<dbReference type="EMBL" id="AM434867">
    <property type="protein sequence ID" value="CAN73768.1"/>
    <property type="molecule type" value="Genomic_DNA"/>
</dbReference>
<dbReference type="Pfam" id="PF07727">
    <property type="entry name" value="RVT_2"/>
    <property type="match status" value="1"/>
</dbReference>
<name>A5ATF1_VITVI</name>
<gene>
    <name evidence="2" type="ORF">VITISV_019560</name>
</gene>
<feature type="domain" description="Reverse transcriptase Ty1/copia-type" evidence="1">
    <location>
        <begin position="262"/>
        <end position="491"/>
    </location>
</feature>